<comment type="similarity">
    <text evidence="3">Belongs to the peptidase M50B family.</text>
</comment>
<accession>A0A523UP55</accession>
<dbReference type="EMBL" id="SOJN01000129">
    <property type="protein sequence ID" value="TET44318.1"/>
    <property type="molecule type" value="Genomic_DNA"/>
</dbReference>
<feature type="transmembrane region" description="Helical" evidence="13">
    <location>
        <begin position="124"/>
        <end position="144"/>
    </location>
</feature>
<keyword evidence="8" id="KW-0378">Hydrolase</keyword>
<evidence type="ECO:0000256" key="9">
    <source>
        <dbReference type="ARBA" id="ARBA00022833"/>
    </source>
</evidence>
<keyword evidence="4" id="KW-1003">Cell membrane</keyword>
<dbReference type="Proteomes" id="UP000315525">
    <property type="component" value="Unassembled WGS sequence"/>
</dbReference>
<comment type="cofactor">
    <cofactor evidence="1">
        <name>Zn(2+)</name>
        <dbReference type="ChEBI" id="CHEBI:29105"/>
    </cofactor>
</comment>
<keyword evidence="11" id="KW-0482">Metalloprotease</keyword>
<keyword evidence="5 15" id="KW-0645">Protease</keyword>
<keyword evidence="10 13" id="KW-1133">Transmembrane helix</keyword>
<proteinExistence type="inferred from homology"/>
<evidence type="ECO:0000256" key="8">
    <source>
        <dbReference type="ARBA" id="ARBA00022801"/>
    </source>
</evidence>
<evidence type="ECO:0000256" key="10">
    <source>
        <dbReference type="ARBA" id="ARBA00022989"/>
    </source>
</evidence>
<evidence type="ECO:0000256" key="1">
    <source>
        <dbReference type="ARBA" id="ARBA00001947"/>
    </source>
</evidence>
<feature type="transmembrane region" description="Helical" evidence="13">
    <location>
        <begin position="90"/>
        <end position="112"/>
    </location>
</feature>
<dbReference type="GO" id="GO:0008237">
    <property type="term" value="F:metallopeptidase activity"/>
    <property type="evidence" value="ECO:0007669"/>
    <property type="project" value="UniProtKB-KW"/>
</dbReference>
<comment type="caution">
    <text evidence="15">The sequence shown here is derived from an EMBL/GenBank/DDBJ whole genome shotgun (WGS) entry which is preliminary data.</text>
</comment>
<dbReference type="GO" id="GO:0006508">
    <property type="term" value="P:proteolysis"/>
    <property type="evidence" value="ECO:0007669"/>
    <property type="project" value="UniProtKB-KW"/>
</dbReference>
<gene>
    <name evidence="15" type="ORF">E3J62_10695</name>
</gene>
<dbReference type="InterPro" id="IPR008915">
    <property type="entry name" value="Peptidase_M50"/>
</dbReference>
<evidence type="ECO:0000256" key="4">
    <source>
        <dbReference type="ARBA" id="ARBA00022475"/>
    </source>
</evidence>
<dbReference type="CDD" id="cd06158">
    <property type="entry name" value="S2P-M50_like_1"/>
    <property type="match status" value="1"/>
</dbReference>
<dbReference type="InterPro" id="IPR052348">
    <property type="entry name" value="Metallopeptidase_M50B"/>
</dbReference>
<evidence type="ECO:0000313" key="16">
    <source>
        <dbReference type="Proteomes" id="UP000315525"/>
    </source>
</evidence>
<evidence type="ECO:0000256" key="13">
    <source>
        <dbReference type="SAM" id="Phobius"/>
    </source>
</evidence>
<feature type="transmembrane region" description="Helical" evidence="13">
    <location>
        <begin position="173"/>
        <end position="204"/>
    </location>
</feature>
<evidence type="ECO:0000256" key="11">
    <source>
        <dbReference type="ARBA" id="ARBA00023049"/>
    </source>
</evidence>
<keyword evidence="7" id="KW-0479">Metal-binding</keyword>
<keyword evidence="12 13" id="KW-0472">Membrane</keyword>
<evidence type="ECO:0000256" key="12">
    <source>
        <dbReference type="ARBA" id="ARBA00023136"/>
    </source>
</evidence>
<feature type="transmembrane region" description="Helical" evidence="13">
    <location>
        <begin position="6"/>
        <end position="27"/>
    </location>
</feature>
<dbReference type="Pfam" id="PF02163">
    <property type="entry name" value="Peptidase_M50"/>
    <property type="match status" value="1"/>
</dbReference>
<sequence length="218" mass="23967">MSGAQVWAIPPFLLALTVHEFAHGLIAEKFGDSTARMMGRITLNPLPHIDPIGTIILPAFLILVRSPFIFGWAKPVPVNPFNLRNPKKDMIWISLAGPAANLIFAFICGLILRVSLLFFSSGPIIVMLAWGVIIGLVLAAFNLIPVPPLDGSGILKGLLPDRMQEGYAKYERFGFIILLGLFTIGRPIIGLFVFPFVGIFSLLFTGKTMFYIFRLIGL</sequence>
<dbReference type="GO" id="GO:0046872">
    <property type="term" value="F:metal ion binding"/>
    <property type="evidence" value="ECO:0007669"/>
    <property type="project" value="UniProtKB-KW"/>
</dbReference>
<reference evidence="15 16" key="1">
    <citation type="submission" date="2019-03" db="EMBL/GenBank/DDBJ databases">
        <title>Metabolic potential of uncultured bacteria and archaea associated with petroleum seepage in deep-sea sediments.</title>
        <authorList>
            <person name="Dong X."/>
            <person name="Hubert C."/>
        </authorList>
    </citation>
    <scope>NUCLEOTIDE SEQUENCE [LARGE SCALE GENOMIC DNA]</scope>
    <source>
        <strain evidence="15">E44_bin18</strain>
    </source>
</reference>
<keyword evidence="9" id="KW-0862">Zinc</keyword>
<evidence type="ECO:0000259" key="14">
    <source>
        <dbReference type="Pfam" id="PF02163"/>
    </source>
</evidence>
<protein>
    <submittedName>
        <fullName evidence="15">Site-2 protease family protein</fullName>
    </submittedName>
</protein>
<evidence type="ECO:0000256" key="3">
    <source>
        <dbReference type="ARBA" id="ARBA00007931"/>
    </source>
</evidence>
<evidence type="ECO:0000256" key="6">
    <source>
        <dbReference type="ARBA" id="ARBA00022692"/>
    </source>
</evidence>
<organism evidence="15 16">
    <name type="scientific">candidate division TA06 bacterium</name>
    <dbReference type="NCBI Taxonomy" id="2250710"/>
    <lineage>
        <taxon>Bacteria</taxon>
        <taxon>Bacteria division TA06</taxon>
    </lineage>
</organism>
<dbReference type="InterPro" id="IPR044537">
    <property type="entry name" value="Rip2-like"/>
</dbReference>
<dbReference type="PANTHER" id="PTHR35864:SF1">
    <property type="entry name" value="ZINC METALLOPROTEASE YWHC-RELATED"/>
    <property type="match status" value="1"/>
</dbReference>
<dbReference type="PANTHER" id="PTHR35864">
    <property type="entry name" value="ZINC METALLOPROTEASE MJ0611-RELATED"/>
    <property type="match status" value="1"/>
</dbReference>
<comment type="subcellular location">
    <subcellularLocation>
        <location evidence="2">Cell membrane</location>
        <topology evidence="2">Multi-pass membrane protein</topology>
    </subcellularLocation>
</comment>
<name>A0A523UP55_UNCT6</name>
<keyword evidence="6 13" id="KW-0812">Transmembrane</keyword>
<dbReference type="AlphaFoldDB" id="A0A523UP55"/>
<feature type="domain" description="Peptidase M50" evidence="14">
    <location>
        <begin position="124"/>
        <end position="170"/>
    </location>
</feature>
<evidence type="ECO:0000313" key="15">
    <source>
        <dbReference type="EMBL" id="TET44318.1"/>
    </source>
</evidence>
<evidence type="ECO:0000256" key="2">
    <source>
        <dbReference type="ARBA" id="ARBA00004651"/>
    </source>
</evidence>
<evidence type="ECO:0000256" key="7">
    <source>
        <dbReference type="ARBA" id="ARBA00022723"/>
    </source>
</evidence>
<dbReference type="GO" id="GO:0005886">
    <property type="term" value="C:plasma membrane"/>
    <property type="evidence" value="ECO:0007669"/>
    <property type="project" value="UniProtKB-SubCell"/>
</dbReference>
<feature type="transmembrane region" description="Helical" evidence="13">
    <location>
        <begin position="48"/>
        <end position="70"/>
    </location>
</feature>
<evidence type="ECO:0000256" key="5">
    <source>
        <dbReference type="ARBA" id="ARBA00022670"/>
    </source>
</evidence>